<organism evidence="8 9">
    <name type="scientific">Geodia barretti</name>
    <name type="common">Barrett's horny sponge</name>
    <dbReference type="NCBI Taxonomy" id="519541"/>
    <lineage>
        <taxon>Eukaryota</taxon>
        <taxon>Metazoa</taxon>
        <taxon>Porifera</taxon>
        <taxon>Demospongiae</taxon>
        <taxon>Heteroscleromorpha</taxon>
        <taxon>Tetractinellida</taxon>
        <taxon>Astrophorina</taxon>
        <taxon>Geodiidae</taxon>
        <taxon>Geodia</taxon>
    </lineage>
</organism>
<sequence length="288" mass="31706">MNRFSLVRPLAFLYPLHFYRVVVTCALQEYCGRGTRCAVTVLGVFCRSEEMKKVLETSSTKRGLRAGVTAGRGVNVTLAFIFFILVILSLVVVGSLANLHNKLADYPDRSNSSALVCILFSGQESGRFEYGHSDACNAEVNSFAVLAGIFVAFLVVSVVRAVVAADIWCTSVLECAVVAVLAVFSFCLGLVITIGLSQTCNTLLDINKEENNCDQKVPDDNNGVKYYDAVDSAQASVWMTFFLLLLLTLVYGIRSFIYVYRLRSKNFSPDTQPVLKRDGLEESQTKPI</sequence>
<evidence type="ECO:0000256" key="3">
    <source>
        <dbReference type="ARBA" id="ARBA00022989"/>
    </source>
</evidence>
<comment type="caution">
    <text evidence="8">The sequence shown here is derived from an EMBL/GenBank/DDBJ whole genome shotgun (WGS) entry which is preliminary data.</text>
</comment>
<evidence type="ECO:0000313" key="8">
    <source>
        <dbReference type="EMBL" id="CAI8011682.1"/>
    </source>
</evidence>
<evidence type="ECO:0000256" key="2">
    <source>
        <dbReference type="ARBA" id="ARBA00022692"/>
    </source>
</evidence>
<feature type="transmembrane region" description="Helical" evidence="6">
    <location>
        <begin position="175"/>
        <end position="196"/>
    </location>
</feature>
<dbReference type="InterPro" id="IPR059010">
    <property type="entry name" value="TMEM179-179B"/>
</dbReference>
<feature type="transmembrane region" description="Helical" evidence="6">
    <location>
        <begin position="74"/>
        <end position="97"/>
    </location>
</feature>
<dbReference type="AlphaFoldDB" id="A0AA35WFK9"/>
<keyword evidence="9" id="KW-1185">Reference proteome</keyword>
<comment type="subcellular location">
    <subcellularLocation>
        <location evidence="1">Membrane</location>
        <topology evidence="1">Multi-pass membrane protein</topology>
    </subcellularLocation>
</comment>
<feature type="transmembrane region" description="Helical" evidence="6">
    <location>
        <begin position="237"/>
        <end position="260"/>
    </location>
</feature>
<feature type="chain" id="PRO_5041275460" description="MARVEL domain-containing protein" evidence="7">
    <location>
        <begin position="25"/>
        <end position="288"/>
    </location>
</feature>
<dbReference type="Proteomes" id="UP001174909">
    <property type="component" value="Unassembled WGS sequence"/>
</dbReference>
<keyword evidence="4 6" id="KW-0472">Membrane</keyword>
<name>A0AA35WFK9_GEOBA</name>
<evidence type="ECO:0000256" key="7">
    <source>
        <dbReference type="SAM" id="SignalP"/>
    </source>
</evidence>
<evidence type="ECO:0000313" key="9">
    <source>
        <dbReference type="Proteomes" id="UP001174909"/>
    </source>
</evidence>
<keyword evidence="3 6" id="KW-1133">Transmembrane helix</keyword>
<evidence type="ECO:0008006" key="10">
    <source>
        <dbReference type="Google" id="ProtNLM"/>
    </source>
</evidence>
<keyword evidence="2 6" id="KW-0812">Transmembrane</keyword>
<keyword evidence="7" id="KW-0732">Signal</keyword>
<accession>A0AA35WFK9</accession>
<comment type="similarity">
    <text evidence="5">Belongs to the TMEM179 family.</text>
</comment>
<evidence type="ECO:0000256" key="4">
    <source>
        <dbReference type="ARBA" id="ARBA00023136"/>
    </source>
</evidence>
<dbReference type="EMBL" id="CASHTH010001114">
    <property type="protein sequence ID" value="CAI8011682.1"/>
    <property type="molecule type" value="Genomic_DNA"/>
</dbReference>
<dbReference type="Pfam" id="PF26158">
    <property type="entry name" value="Claudin_TMEM179-179B"/>
    <property type="match status" value="1"/>
</dbReference>
<feature type="signal peptide" evidence="7">
    <location>
        <begin position="1"/>
        <end position="24"/>
    </location>
</feature>
<protein>
    <recommendedName>
        <fullName evidence="10">MARVEL domain-containing protein</fullName>
    </recommendedName>
</protein>
<evidence type="ECO:0000256" key="1">
    <source>
        <dbReference type="ARBA" id="ARBA00004141"/>
    </source>
</evidence>
<evidence type="ECO:0000256" key="5">
    <source>
        <dbReference type="ARBA" id="ARBA00093776"/>
    </source>
</evidence>
<feature type="transmembrane region" description="Helical" evidence="6">
    <location>
        <begin position="143"/>
        <end position="163"/>
    </location>
</feature>
<reference evidence="8" key="1">
    <citation type="submission" date="2023-03" db="EMBL/GenBank/DDBJ databases">
        <authorList>
            <person name="Steffen K."/>
            <person name="Cardenas P."/>
        </authorList>
    </citation>
    <scope>NUCLEOTIDE SEQUENCE</scope>
</reference>
<gene>
    <name evidence="8" type="ORF">GBAR_LOCUS7505</name>
</gene>
<evidence type="ECO:0000256" key="6">
    <source>
        <dbReference type="SAM" id="Phobius"/>
    </source>
</evidence>
<proteinExistence type="inferred from homology"/>